<dbReference type="AlphaFoldDB" id="A0A328B777"/>
<dbReference type="Proteomes" id="UP000249842">
    <property type="component" value="Unassembled WGS sequence"/>
</dbReference>
<evidence type="ECO:0000313" key="1">
    <source>
        <dbReference type="EMBL" id="RAK60878.1"/>
    </source>
</evidence>
<dbReference type="RefSeq" id="WP_111458170.1">
    <property type="nucleotide sequence ID" value="NZ_QFYP01000001.1"/>
</dbReference>
<proteinExistence type="predicted"/>
<organism evidence="1 2">
    <name type="scientific">Phenylobacterium hankyongense</name>
    <dbReference type="NCBI Taxonomy" id="1813876"/>
    <lineage>
        <taxon>Bacteria</taxon>
        <taxon>Pseudomonadati</taxon>
        <taxon>Pseudomonadota</taxon>
        <taxon>Alphaproteobacteria</taxon>
        <taxon>Caulobacterales</taxon>
        <taxon>Caulobacteraceae</taxon>
        <taxon>Phenylobacterium</taxon>
    </lineage>
</organism>
<comment type="caution">
    <text evidence="1">The sequence shown here is derived from an EMBL/GenBank/DDBJ whole genome shotgun (WGS) entry which is preliminary data.</text>
</comment>
<protein>
    <submittedName>
        <fullName evidence="1">Uncharacterized protein</fullName>
    </submittedName>
</protein>
<evidence type="ECO:0000313" key="2">
    <source>
        <dbReference type="Proteomes" id="UP000249842"/>
    </source>
</evidence>
<sequence length="189" mass="19740">MPYDDDAMTNWFRRRTVDIAADKAQRAYQAWQALSAPANGADQAIAAGAGGDTLVGSDGADKLARPYPKLRGRPGVEATIAGVANAITAQPNSHATYPSPMGTIRVTRGLGDGVRAQAPGIAASGQLAPPSDRAQVEVDNIRKSGFLPGSLPDRARLFTTPDGRLMYEIHPGAKIFGFAVPEGVHPVGP</sequence>
<reference evidence="2" key="1">
    <citation type="submission" date="2018-05" db="EMBL/GenBank/DDBJ databases">
        <authorList>
            <person name="Li X."/>
        </authorList>
    </citation>
    <scope>NUCLEOTIDE SEQUENCE [LARGE SCALE GENOMIC DNA]</scope>
    <source>
        <strain evidence="2">HKS-05</strain>
    </source>
</reference>
<keyword evidence="2" id="KW-1185">Reference proteome</keyword>
<gene>
    <name evidence="1" type="ORF">DJ021_14185</name>
</gene>
<name>A0A328B777_9CAUL</name>
<accession>A0A328B777</accession>
<dbReference type="EMBL" id="QFYP01000001">
    <property type="protein sequence ID" value="RAK60878.1"/>
    <property type="molecule type" value="Genomic_DNA"/>
</dbReference>